<evidence type="ECO:0000313" key="3">
    <source>
        <dbReference type="Proteomes" id="UP001551482"/>
    </source>
</evidence>
<organism evidence="2 3">
    <name type="scientific">Streptodolium elevatio</name>
    <dbReference type="NCBI Taxonomy" id="3157996"/>
    <lineage>
        <taxon>Bacteria</taxon>
        <taxon>Bacillati</taxon>
        <taxon>Actinomycetota</taxon>
        <taxon>Actinomycetes</taxon>
        <taxon>Kitasatosporales</taxon>
        <taxon>Streptomycetaceae</taxon>
        <taxon>Streptodolium</taxon>
    </lineage>
</organism>
<sequence>MTTSADAPTGAPSTTTTTSAYFGCKFEPGQLPRVLDQFRHFVGHGASVCLGTRRNGEEVTARSLRALRTELGRRLGDPDTLDNLTITLTTADTRLVVALDRLSGATVSVRCADASRRRGIRDNAADVLRAHQVREGIRQPLTTFQQVNVTVLAAFAAMIVSIAATVLSDGLLPAPVSLGASCLCAAAGGPAAWLSVRRHNVRAETRIVLGGGSRQPTTDPAGRLRIPATVMSFATLALNLSGAVVRLISA</sequence>
<dbReference type="RefSeq" id="WP_358354173.1">
    <property type="nucleotide sequence ID" value="NZ_JBEZFP010000035.1"/>
</dbReference>
<keyword evidence="3" id="KW-1185">Reference proteome</keyword>
<dbReference type="Proteomes" id="UP001551482">
    <property type="component" value="Unassembled WGS sequence"/>
</dbReference>
<protein>
    <recommendedName>
        <fullName evidence="4">Integral membrane protein</fullName>
    </recommendedName>
</protein>
<proteinExistence type="predicted"/>
<keyword evidence="1" id="KW-0472">Membrane</keyword>
<name>A0ABV3DJC1_9ACTN</name>
<feature type="transmembrane region" description="Helical" evidence="1">
    <location>
        <begin position="174"/>
        <end position="196"/>
    </location>
</feature>
<accession>A0ABV3DJC1</accession>
<evidence type="ECO:0000256" key="1">
    <source>
        <dbReference type="SAM" id="Phobius"/>
    </source>
</evidence>
<feature type="transmembrane region" description="Helical" evidence="1">
    <location>
        <begin position="147"/>
        <end position="168"/>
    </location>
</feature>
<dbReference type="EMBL" id="JBEZFP010000035">
    <property type="protein sequence ID" value="MEU8135004.1"/>
    <property type="molecule type" value="Genomic_DNA"/>
</dbReference>
<gene>
    <name evidence="2" type="ORF">AB0C36_15990</name>
</gene>
<evidence type="ECO:0000313" key="2">
    <source>
        <dbReference type="EMBL" id="MEU8135004.1"/>
    </source>
</evidence>
<comment type="caution">
    <text evidence="2">The sequence shown here is derived from an EMBL/GenBank/DDBJ whole genome shotgun (WGS) entry which is preliminary data.</text>
</comment>
<reference evidence="2 3" key="1">
    <citation type="submission" date="2024-06" db="EMBL/GenBank/DDBJ databases">
        <title>The Natural Products Discovery Center: Release of the First 8490 Sequenced Strains for Exploring Actinobacteria Biosynthetic Diversity.</title>
        <authorList>
            <person name="Kalkreuter E."/>
            <person name="Kautsar S.A."/>
            <person name="Yang D."/>
            <person name="Bader C.D."/>
            <person name="Teijaro C.N."/>
            <person name="Fluegel L."/>
            <person name="Davis C.M."/>
            <person name="Simpson J.R."/>
            <person name="Lauterbach L."/>
            <person name="Steele A.D."/>
            <person name="Gui C."/>
            <person name="Meng S."/>
            <person name="Li G."/>
            <person name="Viehrig K."/>
            <person name="Ye F."/>
            <person name="Su P."/>
            <person name="Kiefer A.F."/>
            <person name="Nichols A."/>
            <person name="Cepeda A.J."/>
            <person name="Yan W."/>
            <person name="Fan B."/>
            <person name="Jiang Y."/>
            <person name="Adhikari A."/>
            <person name="Zheng C.-J."/>
            <person name="Schuster L."/>
            <person name="Cowan T.M."/>
            <person name="Smanski M.J."/>
            <person name="Chevrette M.G."/>
            <person name="De Carvalho L.P.S."/>
            <person name="Shen B."/>
        </authorList>
    </citation>
    <scope>NUCLEOTIDE SEQUENCE [LARGE SCALE GENOMIC DNA]</scope>
    <source>
        <strain evidence="2 3">NPDC048946</strain>
    </source>
</reference>
<keyword evidence="1" id="KW-0812">Transmembrane</keyword>
<evidence type="ECO:0008006" key="4">
    <source>
        <dbReference type="Google" id="ProtNLM"/>
    </source>
</evidence>
<keyword evidence="1" id="KW-1133">Transmembrane helix</keyword>